<dbReference type="SMART" id="SM00470">
    <property type="entry name" value="ParB"/>
    <property type="match status" value="1"/>
</dbReference>
<dbReference type="PANTHER" id="PTHR33375:SF1">
    <property type="entry name" value="CHROMOSOME-PARTITIONING PROTEIN PARB-RELATED"/>
    <property type="match status" value="1"/>
</dbReference>
<dbReference type="FunFam" id="3.90.1530.30:FF:000001">
    <property type="entry name" value="Chromosome partitioning protein ParB"/>
    <property type="match status" value="1"/>
</dbReference>
<dbReference type="GO" id="GO:0007059">
    <property type="term" value="P:chromosome segregation"/>
    <property type="evidence" value="ECO:0007669"/>
    <property type="project" value="UniProtKB-KW"/>
</dbReference>
<reference evidence="6" key="1">
    <citation type="submission" date="2023-03" db="EMBL/GenBank/DDBJ databases">
        <title>Selenobaculum gbiensis gen. nov. sp. nov., a new bacterium isolated from the gut microbiota of IBD patient.</title>
        <authorList>
            <person name="Yeo S."/>
            <person name="Park H."/>
            <person name="Huh C.S."/>
        </authorList>
    </citation>
    <scope>NUCLEOTIDE SEQUENCE</scope>
    <source>
        <strain evidence="6">ICN-92133</strain>
    </source>
</reference>
<dbReference type="InterPro" id="IPR050336">
    <property type="entry name" value="Chromosome_partition/occlusion"/>
</dbReference>
<dbReference type="GO" id="GO:0005694">
    <property type="term" value="C:chromosome"/>
    <property type="evidence" value="ECO:0007669"/>
    <property type="project" value="TreeGrafter"/>
</dbReference>
<dbReference type="InterPro" id="IPR041468">
    <property type="entry name" value="HTH_ParB/Spo0J"/>
</dbReference>
<dbReference type="NCBIfam" id="TIGR00180">
    <property type="entry name" value="parB_part"/>
    <property type="match status" value="1"/>
</dbReference>
<dbReference type="Pfam" id="PF23552">
    <property type="entry name" value="ParB_C"/>
    <property type="match status" value="1"/>
</dbReference>
<keyword evidence="7" id="KW-1185">Reference proteome</keyword>
<evidence type="ECO:0000256" key="3">
    <source>
        <dbReference type="ARBA" id="ARBA00022829"/>
    </source>
</evidence>
<dbReference type="Pfam" id="PF17762">
    <property type="entry name" value="HTH_ParB"/>
    <property type="match status" value="1"/>
</dbReference>
<evidence type="ECO:0000259" key="5">
    <source>
        <dbReference type="SMART" id="SM00470"/>
    </source>
</evidence>
<dbReference type="EMBL" id="CP120678">
    <property type="protein sequence ID" value="WIW70738.1"/>
    <property type="molecule type" value="Genomic_DNA"/>
</dbReference>
<comment type="similarity">
    <text evidence="2">Belongs to the ParB family.</text>
</comment>
<dbReference type="PANTHER" id="PTHR33375">
    <property type="entry name" value="CHROMOSOME-PARTITIONING PROTEIN PARB-RELATED"/>
    <property type="match status" value="1"/>
</dbReference>
<dbReference type="SUPFAM" id="SSF110849">
    <property type="entry name" value="ParB/Sulfiredoxin"/>
    <property type="match status" value="1"/>
</dbReference>
<evidence type="ECO:0000313" key="6">
    <source>
        <dbReference type="EMBL" id="WIW70738.1"/>
    </source>
</evidence>
<comment type="subcellular location">
    <subcellularLocation>
        <location evidence="1">Cytoplasm</location>
        <location evidence="1">Nucleoid</location>
    </subcellularLocation>
</comment>
<evidence type="ECO:0000256" key="2">
    <source>
        <dbReference type="ARBA" id="ARBA00006295"/>
    </source>
</evidence>
<dbReference type="Gene3D" id="3.90.1530.30">
    <property type="match status" value="1"/>
</dbReference>
<dbReference type="CDD" id="cd16393">
    <property type="entry name" value="SPO0J_N"/>
    <property type="match status" value="1"/>
</dbReference>
<dbReference type="FunFam" id="1.10.10.2830:FF:000001">
    <property type="entry name" value="Chromosome partitioning protein ParB"/>
    <property type="match status" value="1"/>
</dbReference>
<feature type="domain" description="ParB-like N-terminal" evidence="5">
    <location>
        <begin position="35"/>
        <end position="124"/>
    </location>
</feature>
<dbReference type="GO" id="GO:0009295">
    <property type="term" value="C:nucleoid"/>
    <property type="evidence" value="ECO:0007669"/>
    <property type="project" value="UniProtKB-SubCell"/>
</dbReference>
<dbReference type="Pfam" id="PF02195">
    <property type="entry name" value="ParB_N"/>
    <property type="match status" value="1"/>
</dbReference>
<dbReference type="Gene3D" id="1.10.10.2830">
    <property type="match status" value="1"/>
</dbReference>
<dbReference type="InterPro" id="IPR036086">
    <property type="entry name" value="ParB/Sulfiredoxin_sf"/>
</dbReference>
<organism evidence="6 7">
    <name type="scientific">Selenobaculum gibii</name>
    <dbReference type="NCBI Taxonomy" id="3054208"/>
    <lineage>
        <taxon>Bacteria</taxon>
        <taxon>Bacillati</taxon>
        <taxon>Bacillota</taxon>
        <taxon>Negativicutes</taxon>
        <taxon>Selenomonadales</taxon>
        <taxon>Selenomonadaceae</taxon>
        <taxon>Selenobaculum</taxon>
    </lineage>
</organism>
<accession>A0A9Y2AJD2</accession>
<dbReference type="AlphaFoldDB" id="A0A9Y2AJD2"/>
<proteinExistence type="inferred from homology"/>
<protein>
    <submittedName>
        <fullName evidence="6">ParB/RepB/Spo0J family partition protein</fullName>
    </submittedName>
</protein>
<evidence type="ECO:0000256" key="1">
    <source>
        <dbReference type="ARBA" id="ARBA00004453"/>
    </source>
</evidence>
<evidence type="ECO:0000313" key="7">
    <source>
        <dbReference type="Proteomes" id="UP001243623"/>
    </source>
</evidence>
<dbReference type="InterPro" id="IPR004437">
    <property type="entry name" value="ParB/RepB/Spo0J"/>
</dbReference>
<sequence length="310" mass="35319">MNKQTRGLGRGLDALLRTTETDYEKMEKEAGEKIRILNVDEIVANKFQPRVEFNDDALEDLMESIKQFGVLQPILVRRLNKEYELIAGERRLRASKLAGLDTIPAIIREYTDTEITAIALIENLQREDLTAIEEALAYSKLLTEFGLTQEELAQKVGRSRSHIANFIRLLNLPSKIQQYVSRGTLSMGQVRPLISIEDEKLQLDTAEYIISEELSARAVEDFVRKLLATSQSEEIKEDKEQITPKKELFVMEAEDKLKMLLGTQVKIKPGKGKSKIEIEFYSTDDLDRIIETLTETTKSKVVNSIEKLSV</sequence>
<gene>
    <name evidence="6" type="ORF">P3F81_12800</name>
</gene>
<dbReference type="KEGG" id="sgbi:P3F81_12800"/>
<dbReference type="InterPro" id="IPR057240">
    <property type="entry name" value="ParB_dimer_C"/>
</dbReference>
<dbReference type="GO" id="GO:0003677">
    <property type="term" value="F:DNA binding"/>
    <property type="evidence" value="ECO:0007669"/>
    <property type="project" value="UniProtKB-KW"/>
</dbReference>
<keyword evidence="4" id="KW-0238">DNA-binding</keyword>
<keyword evidence="3" id="KW-0159">Chromosome partition</keyword>
<dbReference type="Proteomes" id="UP001243623">
    <property type="component" value="Chromosome"/>
</dbReference>
<name>A0A9Y2AJD2_9FIRM</name>
<evidence type="ECO:0000256" key="4">
    <source>
        <dbReference type="ARBA" id="ARBA00023125"/>
    </source>
</evidence>
<dbReference type="InterPro" id="IPR003115">
    <property type="entry name" value="ParB_N"/>
</dbReference>